<protein>
    <submittedName>
        <fullName evidence="4">4'-phosphopantetheinyl transferase family protein</fullName>
    </submittedName>
</protein>
<evidence type="ECO:0000259" key="3">
    <source>
        <dbReference type="Pfam" id="PF01648"/>
    </source>
</evidence>
<dbReference type="Gene3D" id="3.90.470.20">
    <property type="entry name" value="4'-phosphopantetheinyl transferase domain"/>
    <property type="match status" value="2"/>
</dbReference>
<comment type="caution">
    <text evidence="4">The sequence shown here is derived from an EMBL/GenBank/DDBJ whole genome shotgun (WGS) entry which is preliminary data.</text>
</comment>
<dbReference type="Proteomes" id="UP001589810">
    <property type="component" value="Unassembled WGS sequence"/>
</dbReference>
<feature type="domain" description="4'-phosphopantetheinyl transferase" evidence="3">
    <location>
        <begin position="78"/>
        <end position="137"/>
    </location>
</feature>
<dbReference type="EMBL" id="JBHLUD010000004">
    <property type="protein sequence ID" value="MFC0542646.1"/>
    <property type="molecule type" value="Genomic_DNA"/>
</dbReference>
<dbReference type="InterPro" id="IPR037143">
    <property type="entry name" value="4-PPantetheinyl_Trfase_dom_sf"/>
</dbReference>
<dbReference type="PANTHER" id="PTHR12215">
    <property type="entry name" value="PHOSPHOPANTETHEINE TRANSFERASE"/>
    <property type="match status" value="1"/>
</dbReference>
<sequence length="183" mass="19778">MRRVRRTVSVIHLAVRNRPTPDVLTLLRRLLAEVADEPAARIAKRPSGQPYLPDRPDLAVSMSHDGNWVAAAVGIGVSVGIDVQQPQPVTAGRLRRCGSPETRLALAALPDADREREYARIWSVQEACVKAAGTGLAGRPWSIPVGVGQHDGEWQNLVWHSHSEHGVPVAVAHGLPSTEGEAR</sequence>
<keyword evidence="2 4" id="KW-0808">Transferase</keyword>
<comment type="similarity">
    <text evidence="1">Belongs to the P-Pant transferase superfamily. Gsp/Sfp/HetI/AcpT family.</text>
</comment>
<evidence type="ECO:0000256" key="2">
    <source>
        <dbReference type="ARBA" id="ARBA00022679"/>
    </source>
</evidence>
<proteinExistence type="inferred from homology"/>
<dbReference type="SUPFAM" id="SSF56214">
    <property type="entry name" value="4'-phosphopantetheinyl transferase"/>
    <property type="match status" value="2"/>
</dbReference>
<dbReference type="RefSeq" id="WP_273941062.1">
    <property type="nucleotide sequence ID" value="NZ_CP097263.1"/>
</dbReference>
<accession>A0ABV6MQQ8</accession>
<dbReference type="Pfam" id="PF01648">
    <property type="entry name" value="ACPS"/>
    <property type="match status" value="1"/>
</dbReference>
<evidence type="ECO:0000256" key="1">
    <source>
        <dbReference type="ARBA" id="ARBA00010990"/>
    </source>
</evidence>
<reference evidence="4 5" key="1">
    <citation type="submission" date="2024-09" db="EMBL/GenBank/DDBJ databases">
        <authorList>
            <person name="Sun Q."/>
            <person name="Mori K."/>
        </authorList>
    </citation>
    <scope>NUCLEOTIDE SEQUENCE [LARGE SCALE GENOMIC DNA]</scope>
    <source>
        <strain evidence="4 5">TBRC 1432</strain>
    </source>
</reference>
<dbReference type="InterPro" id="IPR008278">
    <property type="entry name" value="4-PPantetheinyl_Trfase_dom"/>
</dbReference>
<dbReference type="PANTHER" id="PTHR12215:SF10">
    <property type="entry name" value="L-AMINOADIPATE-SEMIALDEHYDE DEHYDROGENASE-PHOSPHOPANTETHEINYL TRANSFERASE"/>
    <property type="match status" value="1"/>
</dbReference>
<organism evidence="4 5">
    <name type="scientific">Kutzneria chonburiensis</name>
    <dbReference type="NCBI Taxonomy" id="1483604"/>
    <lineage>
        <taxon>Bacteria</taxon>
        <taxon>Bacillati</taxon>
        <taxon>Actinomycetota</taxon>
        <taxon>Actinomycetes</taxon>
        <taxon>Pseudonocardiales</taxon>
        <taxon>Pseudonocardiaceae</taxon>
        <taxon>Kutzneria</taxon>
    </lineage>
</organism>
<evidence type="ECO:0000313" key="4">
    <source>
        <dbReference type="EMBL" id="MFC0542646.1"/>
    </source>
</evidence>
<dbReference type="InterPro" id="IPR050559">
    <property type="entry name" value="P-Pant_transferase_sf"/>
</dbReference>
<name>A0ABV6MQQ8_9PSEU</name>
<evidence type="ECO:0000313" key="5">
    <source>
        <dbReference type="Proteomes" id="UP001589810"/>
    </source>
</evidence>
<dbReference type="GO" id="GO:0016740">
    <property type="term" value="F:transferase activity"/>
    <property type="evidence" value="ECO:0007669"/>
    <property type="project" value="UniProtKB-KW"/>
</dbReference>
<gene>
    <name evidence="4" type="ORF">ACFFH7_14210</name>
</gene>
<keyword evidence="5" id="KW-1185">Reference proteome</keyword>